<evidence type="ECO:0000313" key="3">
    <source>
        <dbReference type="Proteomes" id="UP000199063"/>
    </source>
</evidence>
<dbReference type="EMBL" id="FNHI01000019">
    <property type="protein sequence ID" value="SDN11014.1"/>
    <property type="molecule type" value="Genomic_DNA"/>
</dbReference>
<feature type="region of interest" description="Disordered" evidence="1">
    <location>
        <begin position="1"/>
        <end position="32"/>
    </location>
</feature>
<organism evidence="2 3">
    <name type="scientific">Streptomyces wuyuanensis</name>
    <dbReference type="NCBI Taxonomy" id="1196353"/>
    <lineage>
        <taxon>Bacteria</taxon>
        <taxon>Bacillati</taxon>
        <taxon>Actinomycetota</taxon>
        <taxon>Actinomycetes</taxon>
        <taxon>Kitasatosporales</taxon>
        <taxon>Streptomycetaceae</taxon>
        <taxon>Streptomyces</taxon>
    </lineage>
</organism>
<accession>A0A1G9YPK9</accession>
<protein>
    <submittedName>
        <fullName evidence="2">Uncharacterized protein</fullName>
    </submittedName>
</protein>
<sequence length="52" mass="5689">MEGVTATRGVPGGLPARPRPDGEETLRPPGGGTLRVYEHLLLSWTGTFWRRS</sequence>
<dbReference type="STRING" id="1196353.SAMN05444921_11961"/>
<name>A0A1G9YPK9_9ACTN</name>
<gene>
    <name evidence="2" type="ORF">SAMN05444921_11961</name>
</gene>
<proteinExistence type="predicted"/>
<dbReference type="AlphaFoldDB" id="A0A1G9YPK9"/>
<reference evidence="3" key="1">
    <citation type="submission" date="2016-10" db="EMBL/GenBank/DDBJ databases">
        <authorList>
            <person name="Varghese N."/>
            <person name="Submissions S."/>
        </authorList>
    </citation>
    <scope>NUCLEOTIDE SEQUENCE [LARGE SCALE GENOMIC DNA]</scope>
    <source>
        <strain evidence="3">CGMCC 4.7042</strain>
    </source>
</reference>
<evidence type="ECO:0000313" key="2">
    <source>
        <dbReference type="EMBL" id="SDN11014.1"/>
    </source>
</evidence>
<dbReference type="Proteomes" id="UP000199063">
    <property type="component" value="Unassembled WGS sequence"/>
</dbReference>
<evidence type="ECO:0000256" key="1">
    <source>
        <dbReference type="SAM" id="MobiDB-lite"/>
    </source>
</evidence>
<keyword evidence="3" id="KW-1185">Reference proteome</keyword>